<evidence type="ECO:0000313" key="2">
    <source>
        <dbReference type="EMBL" id="MFD1309070.1"/>
    </source>
</evidence>
<proteinExistence type="predicted"/>
<protein>
    <submittedName>
        <fullName evidence="2">Uncharacterized protein</fullName>
    </submittedName>
</protein>
<organism evidence="2 3">
    <name type="scientific">Streptomyces kaempferi</name>
    <dbReference type="NCBI Taxonomy" id="333725"/>
    <lineage>
        <taxon>Bacteria</taxon>
        <taxon>Bacillati</taxon>
        <taxon>Actinomycetota</taxon>
        <taxon>Actinomycetes</taxon>
        <taxon>Kitasatosporales</taxon>
        <taxon>Streptomycetaceae</taxon>
        <taxon>Streptomyces</taxon>
    </lineage>
</organism>
<feature type="region of interest" description="Disordered" evidence="1">
    <location>
        <begin position="14"/>
        <end position="42"/>
    </location>
</feature>
<comment type="caution">
    <text evidence="2">The sequence shown here is derived from an EMBL/GenBank/DDBJ whole genome shotgun (WGS) entry which is preliminary data.</text>
</comment>
<keyword evidence="3" id="KW-1185">Reference proteome</keyword>
<evidence type="ECO:0000256" key="1">
    <source>
        <dbReference type="SAM" id="MobiDB-lite"/>
    </source>
</evidence>
<sequence>MAARRPSKIWRIVIPSPDGPAITPQRSETATRNAVEAEKQTTTADRITVEKWEDGRWGEWLRWVRTDHTWNAE</sequence>
<dbReference type="Proteomes" id="UP001597058">
    <property type="component" value="Unassembled WGS sequence"/>
</dbReference>
<dbReference type="EMBL" id="JBHTMM010000033">
    <property type="protein sequence ID" value="MFD1309070.1"/>
    <property type="molecule type" value="Genomic_DNA"/>
</dbReference>
<name>A0ABW3XKG4_9ACTN</name>
<evidence type="ECO:0000313" key="3">
    <source>
        <dbReference type="Proteomes" id="UP001597058"/>
    </source>
</evidence>
<dbReference type="RefSeq" id="WP_381328751.1">
    <property type="nucleotide sequence ID" value="NZ_JBHTMM010000033.1"/>
</dbReference>
<gene>
    <name evidence="2" type="ORF">ACFQ5X_24835</name>
</gene>
<reference evidence="3" key="1">
    <citation type="journal article" date="2019" name="Int. J. Syst. Evol. Microbiol.">
        <title>The Global Catalogue of Microorganisms (GCM) 10K type strain sequencing project: providing services to taxonomists for standard genome sequencing and annotation.</title>
        <authorList>
            <consortium name="The Broad Institute Genomics Platform"/>
            <consortium name="The Broad Institute Genome Sequencing Center for Infectious Disease"/>
            <person name="Wu L."/>
            <person name="Ma J."/>
        </authorList>
    </citation>
    <scope>NUCLEOTIDE SEQUENCE [LARGE SCALE GENOMIC DNA]</scope>
    <source>
        <strain evidence="3">CGMCC 4.7020</strain>
    </source>
</reference>
<accession>A0ABW3XKG4</accession>